<evidence type="ECO:0000256" key="5">
    <source>
        <dbReference type="ARBA" id="ARBA00037410"/>
    </source>
</evidence>
<dbReference type="GO" id="GO:0006631">
    <property type="term" value="P:fatty acid metabolic process"/>
    <property type="evidence" value="ECO:0007669"/>
    <property type="project" value="UniProtKB-KW"/>
</dbReference>
<dbReference type="Gene3D" id="1.10.12.10">
    <property type="entry name" value="Lyase 2-enoyl-coa Hydratase, Chain A, domain 2"/>
    <property type="match status" value="1"/>
</dbReference>
<evidence type="ECO:0000256" key="4">
    <source>
        <dbReference type="ARBA" id="ARBA00023098"/>
    </source>
</evidence>
<dbReference type="GO" id="GO:0016836">
    <property type="term" value="F:hydro-lyase activity"/>
    <property type="evidence" value="ECO:0007669"/>
    <property type="project" value="TreeGrafter"/>
</dbReference>
<dbReference type="CDD" id="cd06558">
    <property type="entry name" value="crotonase-like"/>
    <property type="match status" value="1"/>
</dbReference>
<dbReference type="SUPFAM" id="SSF52096">
    <property type="entry name" value="ClpP/crotonase"/>
    <property type="match status" value="1"/>
</dbReference>
<keyword evidence="2" id="KW-0276">Fatty acid metabolism</keyword>
<dbReference type="InterPro" id="IPR001753">
    <property type="entry name" value="Enoyl-CoA_hydra/iso"/>
</dbReference>
<dbReference type="InterPro" id="IPR052377">
    <property type="entry name" value="Mitochondrial_ECH-domain"/>
</dbReference>
<dbReference type="Gene3D" id="3.90.226.10">
    <property type="entry name" value="2-enoyl-CoA Hydratase, Chain A, domain 1"/>
    <property type="match status" value="1"/>
</dbReference>
<proteinExistence type="inferred from homology"/>
<protein>
    <recommendedName>
        <fullName evidence="6">Enoyl-CoA hydratase domain-containing protein 3, mitochondrial</fullName>
    </recommendedName>
</protein>
<sequence length="265" mass="28669">MTQNENPADSPVLRKDENGVCHLTLNRPKAYNALSMGCMEALIAQFEALSKDPDIRVVIISGSGKGFCAGHDLKEMMGEGTEAFFEKTFATCSKMMTLIHTLPQPVIAKIHGIATAGGCQLVAVCDLAVAEEGARFATPGVNIGLFCSTPMVPLSRTVARKHALELLLMGDMISAQRACEMGLINRVTPQDELDAAVLEMAEKLASKSPLTLKIGKGAFYRQIDMTLHDAYDMCVKTIVGNMMTHDAQEGISAFMEKRKPTWTGT</sequence>
<dbReference type="PANTHER" id="PTHR43602:SF1">
    <property type="entry name" value="ENOYL-COA HYDRATASE DOMAIN-CONTAINING PROTEIN 3, MITOCHONDRIAL"/>
    <property type="match status" value="1"/>
</dbReference>
<name>A0A484HDR6_9BACT</name>
<evidence type="ECO:0000313" key="7">
    <source>
        <dbReference type="EMBL" id="VEN72655.1"/>
    </source>
</evidence>
<keyword evidence="4" id="KW-0443">Lipid metabolism</keyword>
<dbReference type="Pfam" id="PF00378">
    <property type="entry name" value="ECH_1"/>
    <property type="match status" value="1"/>
</dbReference>
<dbReference type="EMBL" id="CAACVI010000001">
    <property type="protein sequence ID" value="VEN72655.1"/>
    <property type="molecule type" value="Genomic_DNA"/>
</dbReference>
<evidence type="ECO:0000256" key="6">
    <source>
        <dbReference type="ARBA" id="ARBA00040545"/>
    </source>
</evidence>
<evidence type="ECO:0000256" key="3">
    <source>
        <dbReference type="ARBA" id="ARBA00022946"/>
    </source>
</evidence>
<evidence type="ECO:0000256" key="2">
    <source>
        <dbReference type="ARBA" id="ARBA00022832"/>
    </source>
</evidence>
<dbReference type="InterPro" id="IPR014748">
    <property type="entry name" value="Enoyl-CoA_hydra_C"/>
</dbReference>
<accession>A0A484HDR6</accession>
<dbReference type="NCBIfam" id="NF006008">
    <property type="entry name" value="PRK08139.1"/>
    <property type="match status" value="1"/>
</dbReference>
<reference evidence="7" key="1">
    <citation type="submission" date="2019-01" db="EMBL/GenBank/DDBJ databases">
        <authorList>
            <consortium name="Genoscope - CEA"/>
            <person name="William W."/>
        </authorList>
    </citation>
    <scope>NUCLEOTIDE SEQUENCE</scope>
    <source>
        <strain evidence="7">CR-1</strain>
    </source>
</reference>
<dbReference type="AlphaFoldDB" id="A0A484HDR6"/>
<keyword evidence="3" id="KW-0809">Transit peptide</keyword>
<dbReference type="PANTHER" id="PTHR43602">
    <property type="match status" value="1"/>
</dbReference>
<organism evidence="7">
    <name type="scientific">uncultured Desulfobacteraceae bacterium</name>
    <dbReference type="NCBI Taxonomy" id="218296"/>
    <lineage>
        <taxon>Bacteria</taxon>
        <taxon>Pseudomonadati</taxon>
        <taxon>Thermodesulfobacteriota</taxon>
        <taxon>Desulfobacteria</taxon>
        <taxon>Desulfobacterales</taxon>
        <taxon>Desulfobacteraceae</taxon>
        <taxon>environmental samples</taxon>
    </lineage>
</organism>
<evidence type="ECO:0000256" key="1">
    <source>
        <dbReference type="ARBA" id="ARBA00005254"/>
    </source>
</evidence>
<gene>
    <name evidence="7" type="ORF">EPICR_10154</name>
</gene>
<comment type="function">
    <text evidence="5">May play a role in fatty acid biosynthesis and insulin sensitivity.</text>
</comment>
<comment type="similarity">
    <text evidence="1">Belongs to the enoyl-CoA hydratase/isomerase family.</text>
</comment>
<dbReference type="InterPro" id="IPR029045">
    <property type="entry name" value="ClpP/crotonase-like_dom_sf"/>
</dbReference>